<dbReference type="GO" id="GO:0005737">
    <property type="term" value="C:cytoplasm"/>
    <property type="evidence" value="ECO:0007669"/>
    <property type="project" value="UniProtKB-SubCell"/>
</dbReference>
<keyword evidence="7" id="KW-0966">Cell projection</keyword>
<reference evidence="10 11" key="2">
    <citation type="submission" date="2018-05" db="EMBL/GenBank/DDBJ databases">
        <title>Algibacter marinivivus sp. nov., isolated from sample around a algae.</title>
        <authorList>
            <person name="Zhong X."/>
        </authorList>
    </citation>
    <scope>NUCLEOTIDE SEQUENCE [LARGE SCALE GENOMIC DNA]</scope>
    <source>
        <strain evidence="10 11">ZY111</strain>
    </source>
</reference>
<protein>
    <recommendedName>
        <fullName evidence="9">LamG-like jellyroll fold domain-containing protein</fullName>
    </recommendedName>
</protein>
<dbReference type="GO" id="GO:0004553">
    <property type="term" value="F:hydrolase activity, hydrolyzing O-glycosyl compounds"/>
    <property type="evidence" value="ECO:0007669"/>
    <property type="project" value="UniProtKB-ARBA"/>
</dbReference>
<dbReference type="EMBL" id="QFRI01000005">
    <property type="protein sequence ID" value="PWH81456.1"/>
    <property type="molecule type" value="Genomic_DNA"/>
</dbReference>
<feature type="domain" description="LamG-like jellyroll fold" evidence="9">
    <location>
        <begin position="1746"/>
        <end position="1879"/>
    </location>
</feature>
<dbReference type="Gene3D" id="2.60.120.260">
    <property type="entry name" value="Galactose-binding domain-like"/>
    <property type="match status" value="1"/>
</dbReference>
<dbReference type="InterPro" id="IPR013320">
    <property type="entry name" value="ConA-like_dom_sf"/>
</dbReference>
<dbReference type="InterPro" id="IPR033305">
    <property type="entry name" value="Hydin-like"/>
</dbReference>
<gene>
    <name evidence="10" type="ORF">DIS18_14330</name>
</gene>
<evidence type="ECO:0000313" key="10">
    <source>
        <dbReference type="EMBL" id="PWH81456.1"/>
    </source>
</evidence>
<dbReference type="Pfam" id="PF20773">
    <property type="entry name" value="InhA-like_MAM"/>
    <property type="match status" value="2"/>
</dbReference>
<dbReference type="SMART" id="SM00560">
    <property type="entry name" value="LamGL"/>
    <property type="match status" value="1"/>
</dbReference>
<keyword evidence="3" id="KW-0963">Cytoplasm</keyword>
<comment type="subcellular location">
    <subcellularLocation>
        <location evidence="1">Cell projection</location>
        <location evidence="1">Cilium</location>
    </subcellularLocation>
    <subcellularLocation>
        <location evidence="2">Cytoplasm</location>
    </subcellularLocation>
</comment>
<dbReference type="SUPFAM" id="SSF49899">
    <property type="entry name" value="Concanavalin A-like lectins/glucanases"/>
    <property type="match status" value="1"/>
</dbReference>
<keyword evidence="4 8" id="KW-0732">Signal</keyword>
<dbReference type="NCBIfam" id="TIGR04183">
    <property type="entry name" value="Por_Secre_tail"/>
    <property type="match status" value="1"/>
</dbReference>
<dbReference type="InterPro" id="IPR017868">
    <property type="entry name" value="Filamin/ABP280_repeat-like"/>
</dbReference>
<evidence type="ECO:0000313" key="11">
    <source>
        <dbReference type="Proteomes" id="UP000245375"/>
    </source>
</evidence>
<evidence type="ECO:0000256" key="1">
    <source>
        <dbReference type="ARBA" id="ARBA00004138"/>
    </source>
</evidence>
<evidence type="ECO:0000256" key="2">
    <source>
        <dbReference type="ARBA" id="ARBA00004496"/>
    </source>
</evidence>
<proteinExistence type="predicted"/>
<dbReference type="OrthoDB" id="2582440at2"/>
<dbReference type="Pfam" id="PF13385">
    <property type="entry name" value="Laminin_G_3"/>
    <property type="match status" value="1"/>
</dbReference>
<name>A0A2U2X0Z1_9FLAO</name>
<organism evidence="10 11">
    <name type="scientific">Algibacter marinivivus</name>
    <dbReference type="NCBI Taxonomy" id="2100723"/>
    <lineage>
        <taxon>Bacteria</taxon>
        <taxon>Pseudomonadati</taxon>
        <taxon>Bacteroidota</taxon>
        <taxon>Flavobacteriia</taxon>
        <taxon>Flavobacteriales</taxon>
        <taxon>Flavobacteriaceae</taxon>
        <taxon>Algibacter</taxon>
    </lineage>
</organism>
<reference evidence="11" key="3">
    <citation type="submission" date="2018-05" db="EMBL/GenBank/DDBJ databases">
        <authorList>
            <person name="Lu D."/>
        </authorList>
    </citation>
    <scope>NUCLEOTIDE SEQUENCE [LARGE SCALE GENOMIC DNA]</scope>
    <source>
        <strain evidence="11">ZY111</strain>
    </source>
</reference>
<dbReference type="InterPro" id="IPR058515">
    <property type="entry name" value="DUF8202"/>
</dbReference>
<dbReference type="Pfam" id="PF26628">
    <property type="entry name" value="DUF8202"/>
    <property type="match status" value="1"/>
</dbReference>
<dbReference type="InterPro" id="IPR013783">
    <property type="entry name" value="Ig-like_fold"/>
</dbReference>
<evidence type="ECO:0000256" key="7">
    <source>
        <dbReference type="ARBA" id="ARBA00023273"/>
    </source>
</evidence>
<sequence>MKKITFLLRSSILVVGILFSSHAFSQSTIYSESFTSGTGGWTVSSTGSGTGAWINGTNAAHSGGATGNYFYSNRYTTNYNSNTYIIVTSPTISTVGYTNITFDFDAWYNTEANWDGMQVEYSLNNGATWADLGVVGGNWYNDNDVDGINNNADGWSGDSFGWINRNMDLSAFNAGFNGNAQVRFRFIFGSDGSVTDIGVAFDEILIQGISPQPEINIQGNATNIVDGDTTPSGIDDTDFGNVDVTAGTNANTFTIQNTGGANLNLTGGSPYVSITGAHAGDFTLTANPSTPITASGSTTFTITFNPSAAGLRTATVSIANDDSDENPYNFDIQGSGISAIYFEDFTSGPGGWTPTSTGAGTGAWVNGTNAAHTAGATGNYFYTQVYTTNYNNNTFITVTSPTISTVGYTNITFDFSAWYNTEAAWDGMQVEYSLNNGTTWADLGVVGGNWYNDADVDGINNNAVGWSGDSSGWINRNMDLSAFNAGFDGNAQVQFRFIFGSDGSATDVGAAFDEILIQGIASVPFPEINITGNGNNIIDGDTTPAVADDTDFGNADIAVGTVVNTFTIENTGTGTLSLTGASPYVVVSGTHAADFTVTANPSNSIAASGSTTFDITFNPSAVGLRTATLTIANDDSDEDPYNFNIQGTGTTHEINILGNATTIVDGDVTPAAADDTDFGSVLVAGNVINTFTIENTGTGTLNLTGASPYVTITGTHAADFSVTAIPGNSITGGGNTTFDITFTPSAIGLRTATLTIANNDSDENPYNFNIQGSGATPEINIQGNSTTILNGDITPSTADDTDFGSTDIAAGTIVNTFTVQNVGAGTINLTGASPYVTISGAHAADFSVTAIPGNSIAGGGSTTFNITFNPSALGLRTASLSIANDDSDENPYTFNIQGTGIVGSPEIDIEGNATIIADGDTTPATTDDTDFGNVNTLASATNTFTINNTGITTLNLIGVSPYVIISGTHAADFSVTAIPSNTITAGSSTTFNITFNPSAAGLRTATISIANDDSDENPYNFDIQGTGVVAALPLPEHTIYYENFDENNGGWTASTGSSTNWAYGTGLTTVSEIGEGSYWYTNSYNDYSNNAYTTIESPIISTSGYYNMLFSADVRFNMEADDDDGMIVEYRKRTLGIWSSWTILGASGSGTYWYDGAGIVDAISAGSDGWTGDTTTTQAIANYFQTASITLPATLDDSAEIQVRFVFASDGDGTNDDGAAVDNILIYADPIVAFSDPIVGPGSMNSDLKLWLKATSQWGTSTDGADINTWSDSALDNDADGLTANSPSFRDNSTDNINYNPVIEFDRSNTEYMRGKGGYNAQDYFVVIKSNNTIDYLGTNRQVPLAGRVSEESAQVDGTGLGLCNISARFANEVVAHMSSSVPTNTPTVKGWGRAFTSTTESYTDEVIIYNVKSNATHTGTEIYKNGKRIDNTTAQTQGTPVDLNFYEFLNQQYYLGVGRFSLNGNVDAYVDGKITEVISYKSDNSTLGQQKIQSYLALKNGVTLHASGSATTDRLNDVDYIDTQGNVIWDTSANSGYNYDIAGIGRDDDTELLQTQSASENKFSDGSGPTSGFLTIGLTDIYDTNKANIDGNATTFNDREYLVWGNNGIDINLAATTISVDMSSGISGLTTPVTFTAMQRIWKVVETGGDIPSCKVRIPQSAIRNITPPGNYYMFISDNGIFDPTADYRVMTPDGSGNLETDYNFNSTKYITFGYAPQIIRERSVYFDGTVDYIDIENNLDLNTSAFTISAWVKRDAGTTNASIFSKRDAAFTEGYDFRINGSGRLEMSWNGGAVTLTSSVAIPENEWHQTAVIYSGGTATLYIDGVADTSASSLAAPVATSRKALIAAADGYDPNTTAYFAGNIDEVRVWNIALTPSQLRYIMNQELSEITHFPDPDNNIIAQIRGSVIPTTITNNEISAIPWSNLEAYYPMSVYTYTNTDDMSGNGNQGALRNLNTVDYQTAPLPYQTQGAGSWDADATWLNNTVQTLPNSLSIIDGTTPIDWNIVEINHDTYLGASSTAVRTRDSSVQGLIINSGDLQVNGSTALNTGIGLTVTHYLKIDGTLDLEGESQLVQTNQSDFDTSSSGTLERDQQGYSNTYLYNYWCSPVAPTSNANHTVANVISNVGFLTSGYDGTASPVQNADYWIWKYSDRANDQYSQWQHVRSTGSLSVGEGFTMKGPGTLTSNQNYIMQGQPNNGDFSLSITVDNEYLVGNPYPSALDANQFILDNISAADGGNNANNVINGALYFWDHFSINSHVLSDYQGGYAVYTLLGGTVAISTDARINATYISGTKQPERYIAVGQGFFVSAVDDGGVAGLAQPIIGGNILFRNSQRAFQKEIVTGSNTGSVFHKSGKKQNTVASRNDADTREKIRLMFDSPDGYHRQLLVGVDENASDDFDLGYEATLIESNKEDMYWNLQDAKLIIQAFEDFNADRKIPFSMKIAKEGLALVGIDNLENIDANKNIYLHDNELNIYHNLRDSKYSVVLTPGEYTDRFEITFSNNASLSTENQEDLDLQVYFSNEKESIIVNNPKLINIQTIELHNILSQSVFNLNDGINNESYLEFKTNKMNSGVYIITLKTENSTISKKVLID</sequence>
<dbReference type="InterPro" id="IPR053879">
    <property type="entry name" value="HYDIN_VesB_CFA65-like_Ig"/>
</dbReference>
<feature type="chain" id="PRO_5015402394" description="LamG-like jellyroll fold domain-containing protein" evidence="8">
    <location>
        <begin position="26"/>
        <end position="2597"/>
    </location>
</feature>
<evidence type="ECO:0000256" key="5">
    <source>
        <dbReference type="ARBA" id="ARBA00023069"/>
    </source>
</evidence>
<evidence type="ECO:0000256" key="6">
    <source>
        <dbReference type="ARBA" id="ARBA00023157"/>
    </source>
</evidence>
<reference evidence="11" key="1">
    <citation type="submission" date="2018-05" db="EMBL/GenBank/DDBJ databases">
        <title>Algibacter marinivivus sp. nov., isolated from sample around a algae.</title>
        <authorList>
            <person name="Lu D."/>
        </authorList>
    </citation>
    <scope>NUCLEOTIDE SEQUENCE [LARGE SCALE GENOMIC DNA]</scope>
    <source>
        <strain evidence="11">ZY111</strain>
    </source>
</reference>
<dbReference type="NCBIfam" id="NF012200">
    <property type="entry name" value="choice_anch_D"/>
    <property type="match status" value="5"/>
</dbReference>
<dbReference type="GO" id="GO:0005975">
    <property type="term" value="P:carbohydrate metabolic process"/>
    <property type="evidence" value="ECO:0007669"/>
    <property type="project" value="UniProtKB-ARBA"/>
</dbReference>
<dbReference type="InterPro" id="IPR006558">
    <property type="entry name" value="LamG-like"/>
</dbReference>
<keyword evidence="11" id="KW-1185">Reference proteome</keyword>
<dbReference type="Gene3D" id="2.60.40.10">
    <property type="entry name" value="Immunoglobulins"/>
    <property type="match status" value="5"/>
</dbReference>
<dbReference type="InterPro" id="IPR026444">
    <property type="entry name" value="Secre_tail"/>
</dbReference>
<dbReference type="PANTHER" id="PTHR23053">
    <property type="entry name" value="DLEC1 DELETED IN LUNG AND ESOPHAGEAL CANCER 1"/>
    <property type="match status" value="1"/>
</dbReference>
<dbReference type="Pfam" id="PF22544">
    <property type="entry name" value="HYDIN_VesB_CFA65-like_Ig"/>
    <property type="match status" value="2"/>
</dbReference>
<evidence type="ECO:0000256" key="4">
    <source>
        <dbReference type="ARBA" id="ARBA00022729"/>
    </source>
</evidence>
<keyword evidence="6" id="KW-1015">Disulfide bond</keyword>
<dbReference type="Proteomes" id="UP000245375">
    <property type="component" value="Unassembled WGS sequence"/>
</dbReference>
<evidence type="ECO:0000256" key="3">
    <source>
        <dbReference type="ARBA" id="ARBA00022490"/>
    </source>
</evidence>
<keyword evidence="5" id="KW-0969">Cilium</keyword>
<comment type="caution">
    <text evidence="10">The sequence shown here is derived from an EMBL/GenBank/DDBJ whole genome shotgun (WGS) entry which is preliminary data.</text>
</comment>
<dbReference type="PROSITE" id="PS50194">
    <property type="entry name" value="FILAMIN_REPEAT"/>
    <property type="match status" value="1"/>
</dbReference>
<feature type="signal peptide" evidence="8">
    <location>
        <begin position="1"/>
        <end position="25"/>
    </location>
</feature>
<dbReference type="PANTHER" id="PTHR23053:SF0">
    <property type="entry name" value="HYDROCEPHALUS-INDUCING PROTEIN HOMOLOG"/>
    <property type="match status" value="1"/>
</dbReference>
<dbReference type="RefSeq" id="WP_109353775.1">
    <property type="nucleotide sequence ID" value="NZ_QFRI01000005.1"/>
</dbReference>
<evidence type="ECO:0000256" key="8">
    <source>
        <dbReference type="SAM" id="SignalP"/>
    </source>
</evidence>
<accession>A0A2U2X0Z1</accession>
<dbReference type="Gene3D" id="2.60.120.200">
    <property type="match status" value="1"/>
</dbReference>
<evidence type="ECO:0000259" key="9">
    <source>
        <dbReference type="SMART" id="SM00560"/>
    </source>
</evidence>